<gene>
    <name evidence="2" type="ORF">P4R38_13465</name>
</gene>
<comment type="caution">
    <text evidence="2">The sequence shown here is derived from an EMBL/GenBank/DDBJ whole genome shotgun (WGS) entry which is preliminary data.</text>
</comment>
<evidence type="ECO:0000313" key="2">
    <source>
        <dbReference type="EMBL" id="MDF8265259.1"/>
    </source>
</evidence>
<protein>
    <recommendedName>
        <fullName evidence="4">Inhibitor I9 domain-containing protein</fullName>
    </recommendedName>
</protein>
<dbReference type="RefSeq" id="WP_277192576.1">
    <property type="nucleotide sequence ID" value="NZ_JAROAV010000033.1"/>
</dbReference>
<proteinExistence type="predicted"/>
<evidence type="ECO:0000313" key="3">
    <source>
        <dbReference type="Proteomes" id="UP001528912"/>
    </source>
</evidence>
<evidence type="ECO:0000256" key="1">
    <source>
        <dbReference type="SAM" id="SignalP"/>
    </source>
</evidence>
<evidence type="ECO:0008006" key="4">
    <source>
        <dbReference type="Google" id="ProtNLM"/>
    </source>
</evidence>
<dbReference type="EMBL" id="JAROAV010000033">
    <property type="protein sequence ID" value="MDF8265259.1"/>
    <property type="molecule type" value="Genomic_DNA"/>
</dbReference>
<accession>A0ABT6C8K2</accession>
<name>A0ABT6C8K2_9MICO</name>
<feature type="chain" id="PRO_5047137818" description="Inhibitor I9 domain-containing protein" evidence="1">
    <location>
        <begin position="27"/>
        <end position="120"/>
    </location>
</feature>
<organism evidence="2 3">
    <name type="scientific">Luteipulveratus flavus</name>
    <dbReference type="NCBI Taxonomy" id="3031728"/>
    <lineage>
        <taxon>Bacteria</taxon>
        <taxon>Bacillati</taxon>
        <taxon>Actinomycetota</taxon>
        <taxon>Actinomycetes</taxon>
        <taxon>Micrococcales</taxon>
        <taxon>Dermacoccaceae</taxon>
        <taxon>Luteipulveratus</taxon>
    </lineage>
</organism>
<sequence>MPSFRTLLAALVSAVAFLVPAGAASAATDHPVAAAATHTQTISYERWIVVIDTDGMSDYEVARTEVQLGRLGQQAGLSVVQWHLGIGGVVVEGSARTVITTYRYANHVKYIEPDSVMHTS</sequence>
<reference evidence="2 3" key="1">
    <citation type="submission" date="2023-03" db="EMBL/GenBank/DDBJ databases">
        <title>YIM 133296 draft genome.</title>
        <authorList>
            <person name="Xiong L."/>
        </authorList>
    </citation>
    <scope>NUCLEOTIDE SEQUENCE [LARGE SCALE GENOMIC DNA]</scope>
    <source>
        <strain evidence="2 3">YIM 133296</strain>
    </source>
</reference>
<dbReference type="Proteomes" id="UP001528912">
    <property type="component" value="Unassembled WGS sequence"/>
</dbReference>
<feature type="signal peptide" evidence="1">
    <location>
        <begin position="1"/>
        <end position="26"/>
    </location>
</feature>
<keyword evidence="1" id="KW-0732">Signal</keyword>
<keyword evidence="3" id="KW-1185">Reference proteome</keyword>